<reference evidence="5 6" key="1">
    <citation type="submission" date="2020-05" db="EMBL/GenBank/DDBJ databases">
        <title>Distinct polysaccharide utilization as determinants for interspecies competition between intestinal Prevotella spp.</title>
        <authorList>
            <person name="Galvez E.J.C."/>
            <person name="Iljazovic A."/>
            <person name="Strowig T."/>
        </authorList>
    </citation>
    <scope>NUCLEOTIDE SEQUENCE [LARGE SCALE GENOMIC DNA]</scope>
    <source>
        <strain evidence="5 6">PROD</strain>
    </source>
</reference>
<evidence type="ECO:0000256" key="3">
    <source>
        <dbReference type="ARBA" id="ARBA00023295"/>
    </source>
</evidence>
<dbReference type="PROSITE" id="PS51904">
    <property type="entry name" value="GLYCOSYL_HYDROL_F25_2"/>
    <property type="match status" value="1"/>
</dbReference>
<evidence type="ECO:0000256" key="4">
    <source>
        <dbReference type="SAM" id="Phobius"/>
    </source>
</evidence>
<dbReference type="Gene3D" id="3.20.20.80">
    <property type="entry name" value="Glycosidases"/>
    <property type="match status" value="1"/>
</dbReference>
<dbReference type="SUPFAM" id="SSF51445">
    <property type="entry name" value="(Trans)glycosidases"/>
    <property type="match status" value="1"/>
</dbReference>
<keyword evidence="3" id="KW-0326">Glycosidase</keyword>
<keyword evidence="6" id="KW-1185">Reference proteome</keyword>
<accession>A0ABX2AXJ9</accession>
<dbReference type="GO" id="GO:0016787">
    <property type="term" value="F:hydrolase activity"/>
    <property type="evidence" value="ECO:0007669"/>
    <property type="project" value="UniProtKB-KW"/>
</dbReference>
<dbReference type="Proteomes" id="UP001193734">
    <property type="component" value="Unassembled WGS sequence"/>
</dbReference>
<dbReference type="RefSeq" id="WP_172175679.1">
    <property type="nucleotide sequence ID" value="NZ_CASGIA010000022.1"/>
</dbReference>
<feature type="transmembrane region" description="Helical" evidence="4">
    <location>
        <begin position="42"/>
        <end position="63"/>
    </location>
</feature>
<dbReference type="InterPro" id="IPR017853">
    <property type="entry name" value="GH"/>
</dbReference>
<evidence type="ECO:0000313" key="5">
    <source>
        <dbReference type="EMBL" id="NPE14371.1"/>
    </source>
</evidence>
<keyword evidence="2 5" id="KW-0378">Hydrolase</keyword>
<dbReference type="PANTHER" id="PTHR34135:SF2">
    <property type="entry name" value="LYSOZYME"/>
    <property type="match status" value="1"/>
</dbReference>
<dbReference type="PANTHER" id="PTHR34135">
    <property type="entry name" value="LYSOZYME"/>
    <property type="match status" value="1"/>
</dbReference>
<organism evidence="5 6">
    <name type="scientific">Xylanibacter rodentium</name>
    <dbReference type="NCBI Taxonomy" id="2736289"/>
    <lineage>
        <taxon>Bacteria</taxon>
        <taxon>Pseudomonadati</taxon>
        <taxon>Bacteroidota</taxon>
        <taxon>Bacteroidia</taxon>
        <taxon>Bacteroidales</taxon>
        <taxon>Prevotellaceae</taxon>
        <taxon>Xylanibacter</taxon>
    </lineage>
</organism>
<dbReference type="GeneID" id="82157813"/>
<dbReference type="CDD" id="cd06524">
    <property type="entry name" value="GH25_YegX-like"/>
    <property type="match status" value="1"/>
</dbReference>
<comment type="similarity">
    <text evidence="1">Belongs to the glycosyl hydrolase 25 family.</text>
</comment>
<evidence type="ECO:0000256" key="1">
    <source>
        <dbReference type="ARBA" id="ARBA00010646"/>
    </source>
</evidence>
<dbReference type="InterPro" id="IPR002053">
    <property type="entry name" value="Glyco_hydro_25"/>
</dbReference>
<proteinExistence type="inferred from homology"/>
<keyword evidence="4" id="KW-0472">Membrane</keyword>
<comment type="caution">
    <text evidence="5">The sequence shown here is derived from an EMBL/GenBank/DDBJ whole genome shotgun (WGS) entry which is preliminary data.</text>
</comment>
<sequence length="297" mass="35368">MPNTTTNRSQTRKRSVRKVYHSPVKRKKPGFIIRILRHLPGWAWWLGSGLVVAGYIWAFYYFFVGPFGFRWRALYGDASYPEGYEIHGIDISHYQGTIDWEKLRNNGMIEKCPVRFVMIKATEGASRLDHRFADNFYQAREYGFIRGAYHFWSTRSTSEAQAAYFIKNVNLEEGDLPPVLDIEHKGKEQTAEDFKKSVKKWLDIVEEHYKVKPIIYTYYKFKMAYLSDSIFDEYPYWIAHYYVDKVEYTGKWKFWQHTDCGRLPGIEGYVDFNIYNGSFYDLRRLTIGYRDNDDDTY</sequence>
<keyword evidence="4" id="KW-1133">Transmembrane helix</keyword>
<dbReference type="SMART" id="SM00641">
    <property type="entry name" value="Glyco_25"/>
    <property type="match status" value="1"/>
</dbReference>
<dbReference type="InterPro" id="IPR018077">
    <property type="entry name" value="Glyco_hydro_fam25_subgr"/>
</dbReference>
<name>A0ABX2AXJ9_9BACT</name>
<protein>
    <submittedName>
        <fullName evidence="5">Glycoside hydrolase family 25 protein</fullName>
    </submittedName>
</protein>
<dbReference type="Pfam" id="PF01183">
    <property type="entry name" value="Glyco_hydro_25"/>
    <property type="match status" value="1"/>
</dbReference>
<evidence type="ECO:0000256" key="2">
    <source>
        <dbReference type="ARBA" id="ARBA00022801"/>
    </source>
</evidence>
<dbReference type="EMBL" id="JABKKE010000012">
    <property type="protein sequence ID" value="NPE14371.1"/>
    <property type="molecule type" value="Genomic_DNA"/>
</dbReference>
<evidence type="ECO:0000313" key="6">
    <source>
        <dbReference type="Proteomes" id="UP001193734"/>
    </source>
</evidence>
<keyword evidence="4" id="KW-0812">Transmembrane</keyword>
<gene>
    <name evidence="5" type="ORF">HPS55_08540</name>
</gene>